<dbReference type="Proteomes" id="UP000077317">
    <property type="component" value="Chromosome"/>
</dbReference>
<evidence type="ECO:0000313" key="3">
    <source>
        <dbReference type="EMBL" id="AND79105.1"/>
    </source>
</evidence>
<name>A0A172Q6S8_9STRE</name>
<dbReference type="GO" id="GO:0008270">
    <property type="term" value="F:zinc ion binding"/>
    <property type="evidence" value="ECO:0007669"/>
    <property type="project" value="UniProtKB-KW"/>
</dbReference>
<keyword evidence="4" id="KW-1185">Reference proteome</keyword>
<reference evidence="3 4" key="1">
    <citation type="journal article" date="2016" name="Int. J. Syst. Evol. Microbiol.">
        <title>Streptococcuspantholopis sp. nov., isolated from faeces of the Tibetan antelope (Pantholops hodgsonii).</title>
        <authorList>
            <person name="Bai X."/>
            <person name="Xiong Y."/>
            <person name="Lu S."/>
            <person name="Jin D."/>
            <person name="Lai X."/>
            <person name="Yang J."/>
            <person name="Niu L."/>
            <person name="Hu S."/>
            <person name="Meng X."/>
            <person name="Pu J."/>
            <person name="Ye C."/>
            <person name="Xu J."/>
        </authorList>
    </citation>
    <scope>NUCLEOTIDE SEQUENCE [LARGE SCALE GENOMIC DNA]</scope>
    <source>
        <strain evidence="3 4">TA 26</strain>
    </source>
</reference>
<dbReference type="PROSITE" id="PS50966">
    <property type="entry name" value="ZF_SWIM"/>
    <property type="match status" value="1"/>
</dbReference>
<evidence type="ECO:0000313" key="4">
    <source>
        <dbReference type="Proteomes" id="UP000077317"/>
    </source>
</evidence>
<dbReference type="AlphaFoldDB" id="A0A172Q6S8"/>
<sequence length="173" mass="20223">MGIWDDLKLVHLASNASFSKGVAYYQSQAVLSGEKSEDGIYKGQVSGAQGKTYHVTINTHHPRKSTCTCPFATGRRVICKHMVALYFFYFPRQADAIIAEWEEEEREKEERYLKWEADYTMFRQKKVEEITAYVKTLSEGQLREKLIETLLKEFDCNYPDCDEESDYGEDYYF</sequence>
<evidence type="ECO:0000259" key="2">
    <source>
        <dbReference type="PROSITE" id="PS50966"/>
    </source>
</evidence>
<dbReference type="RefSeq" id="WP_067061176.1">
    <property type="nucleotide sequence ID" value="NZ_CP014699.1"/>
</dbReference>
<feature type="domain" description="SWIM-type" evidence="2">
    <location>
        <begin position="53"/>
        <end position="90"/>
    </location>
</feature>
<organism evidence="3 4">
    <name type="scientific">Streptococcus pantholopis</name>
    <dbReference type="NCBI Taxonomy" id="1811193"/>
    <lineage>
        <taxon>Bacteria</taxon>
        <taxon>Bacillati</taxon>
        <taxon>Bacillota</taxon>
        <taxon>Bacilli</taxon>
        <taxon>Lactobacillales</taxon>
        <taxon>Streptococcaceae</taxon>
        <taxon>Streptococcus</taxon>
    </lineage>
</organism>
<dbReference type="InterPro" id="IPR007527">
    <property type="entry name" value="Znf_SWIM"/>
</dbReference>
<protein>
    <recommendedName>
        <fullName evidence="2">SWIM-type domain-containing protein</fullName>
    </recommendedName>
</protein>
<reference evidence="4" key="2">
    <citation type="submission" date="2016-03" db="EMBL/GenBank/DDBJ databases">
        <title>Streptococcus antelopensis sp. nov., isolated from the feces of the Tibetan antelope (Pantholops hodgsonii) in Hoh Xil National Nature Reserve, Qinghai, China.</title>
        <authorList>
            <person name="Bai X."/>
        </authorList>
    </citation>
    <scope>NUCLEOTIDE SEQUENCE [LARGE SCALE GENOMIC DNA]</scope>
    <source>
        <strain evidence="4">TA 26</strain>
    </source>
</reference>
<dbReference type="STRING" id="1811193.A0O21_03225"/>
<accession>A0A172Q6S8</accession>
<gene>
    <name evidence="3" type="ORF">A0O21_03225</name>
</gene>
<keyword evidence="1" id="KW-0863">Zinc-finger</keyword>
<dbReference type="Pfam" id="PF04434">
    <property type="entry name" value="SWIM"/>
    <property type="match status" value="1"/>
</dbReference>
<dbReference type="EMBL" id="CP014699">
    <property type="protein sequence ID" value="AND79105.1"/>
    <property type="molecule type" value="Genomic_DNA"/>
</dbReference>
<dbReference type="KEGG" id="spat:A0O21_03225"/>
<proteinExistence type="predicted"/>
<keyword evidence="1" id="KW-0479">Metal-binding</keyword>
<keyword evidence="1" id="KW-0862">Zinc</keyword>
<evidence type="ECO:0000256" key="1">
    <source>
        <dbReference type="PROSITE-ProRule" id="PRU00325"/>
    </source>
</evidence>
<dbReference type="OrthoDB" id="9760715at2"/>